<feature type="binding site" evidence="5">
    <location>
        <position position="182"/>
    </location>
    <ligand>
        <name>NAD(+)</name>
        <dbReference type="ChEBI" id="CHEBI:57540"/>
    </ligand>
</feature>
<dbReference type="InterPro" id="IPR020921">
    <property type="entry name" value="Erythronate-4-P_DHase"/>
</dbReference>
<dbReference type="Pfam" id="PF00389">
    <property type="entry name" value="2-Hacid_dh"/>
    <property type="match status" value="1"/>
</dbReference>
<dbReference type="PANTHER" id="PTHR42938">
    <property type="entry name" value="FORMATE DEHYDROGENASE 1"/>
    <property type="match status" value="1"/>
</dbReference>
<dbReference type="InterPro" id="IPR036291">
    <property type="entry name" value="NAD(P)-bd_dom_sf"/>
</dbReference>
<proteinExistence type="inferred from homology"/>
<dbReference type="STRING" id="679199.HMPREF9332_01306"/>
<evidence type="ECO:0000313" key="8">
    <source>
        <dbReference type="EMBL" id="EHG22501.1"/>
    </source>
</evidence>
<dbReference type="GO" id="GO:0008615">
    <property type="term" value="P:pyridoxine biosynthetic process"/>
    <property type="evidence" value="ECO:0007669"/>
    <property type="project" value="UniProtKB-UniRule"/>
</dbReference>
<evidence type="ECO:0000256" key="4">
    <source>
        <dbReference type="ARBA" id="ARBA00023096"/>
    </source>
</evidence>
<dbReference type="PROSITE" id="PS00065">
    <property type="entry name" value="D_2_HYDROXYACID_DH_1"/>
    <property type="match status" value="1"/>
</dbReference>
<dbReference type="GO" id="GO:0051287">
    <property type="term" value="F:NAD binding"/>
    <property type="evidence" value="ECO:0007669"/>
    <property type="project" value="InterPro"/>
</dbReference>
<sequence length="347" mass="38353">MFCNSSIALKLIIDNAIPFIKGEAEKLGETVYKRGADITATDVRDADVLIVRTRTRCDRALLEGSKVRLVVTATIGFDHIDTAWLAEAGIRWTNCPGCNAASVGQYVACCLLRLQQEKMLEVRNLTIGVVGMGHVGTEVVAAVERLGCRVLQCDPFRAEAGEEGFVELKTIAEQADVVTFHTPLTTDGPYPTHHLANADFFSACRAKQPLIINAARGGVVDEQALLAAIDHKHVRGAIIDTWEHEPQIDQRLLEKAIFATPHIAGYSADGKANGTRMSLQAVTDFFGLDIAFNILPPALPADYRYNPFEQPTCEQLRRYDPLVDSMALKKYPMLFEQLRGNYPLRRE</sequence>
<dbReference type="SUPFAM" id="SSF52283">
    <property type="entry name" value="Formate/glycerate dehydrogenase catalytic domain-like"/>
    <property type="match status" value="1"/>
</dbReference>
<dbReference type="Proteomes" id="UP000015993">
    <property type="component" value="Unassembled WGS sequence"/>
</dbReference>
<dbReference type="HOGENOM" id="CLU_019796_4_0_10"/>
<comment type="function">
    <text evidence="5">Catalyzes the oxidation of erythronate-4-phosphate to 3-hydroxy-2-oxo-4-phosphonooxybutanoate.</text>
</comment>
<feature type="active site" evidence="5">
    <location>
        <position position="216"/>
    </location>
</feature>
<evidence type="ECO:0000256" key="2">
    <source>
        <dbReference type="ARBA" id="ARBA00023002"/>
    </source>
</evidence>
<feature type="binding site" evidence="5">
    <location>
        <position position="266"/>
    </location>
    <ligand>
        <name>substrate</name>
    </ligand>
</feature>
<evidence type="ECO:0000259" key="7">
    <source>
        <dbReference type="Pfam" id="PF02826"/>
    </source>
</evidence>
<comment type="pathway">
    <text evidence="5">Cofactor biosynthesis; pyridoxine 5'-phosphate biosynthesis; pyridoxine 5'-phosphate from D-erythrose 4-phosphate: step 2/5.</text>
</comment>
<keyword evidence="1 5" id="KW-0963">Cytoplasm</keyword>
<feature type="domain" description="D-isomer specific 2-hydroxyacid dehydrogenase NAD-binding" evidence="7">
    <location>
        <begin position="116"/>
        <end position="264"/>
    </location>
</feature>
<dbReference type="HAMAP" id="MF_01825">
    <property type="entry name" value="PdxB"/>
    <property type="match status" value="1"/>
</dbReference>
<dbReference type="EC" id="1.1.1.290" evidence="5"/>
<evidence type="ECO:0000256" key="5">
    <source>
        <dbReference type="HAMAP-Rule" id="MF_01825"/>
    </source>
</evidence>
<feature type="domain" description="D-isomer specific 2-hydroxyacid dehydrogenase catalytic" evidence="6">
    <location>
        <begin position="29"/>
        <end position="286"/>
    </location>
</feature>
<feature type="binding site" evidence="5">
    <location>
        <position position="53"/>
    </location>
    <ligand>
        <name>substrate</name>
    </ligand>
</feature>
<keyword evidence="2 5" id="KW-0560">Oxidoreductase</keyword>
<keyword evidence="9" id="KW-1185">Reference proteome</keyword>
<comment type="caution">
    <text evidence="8">The sequence shown here is derived from an EMBL/GenBank/DDBJ whole genome shotgun (WGS) entry which is preliminary data.</text>
</comment>
<dbReference type="Pfam" id="PF02826">
    <property type="entry name" value="2-Hacid_dh_C"/>
    <property type="match status" value="1"/>
</dbReference>
<accession>G5GCK5</accession>
<comment type="caution">
    <text evidence="5">Lacks conserved residue(s) required for the propagation of feature annotation.</text>
</comment>
<feature type="binding site" evidence="5">
    <location>
        <position position="154"/>
    </location>
    <ligand>
        <name>NAD(+)</name>
        <dbReference type="ChEBI" id="CHEBI:57540"/>
    </ligand>
</feature>
<feature type="binding site" evidence="5">
    <location>
        <position position="74"/>
    </location>
    <ligand>
        <name>substrate</name>
    </ligand>
</feature>
<comment type="subcellular location">
    <subcellularLocation>
        <location evidence="5">Cytoplasm</location>
    </subcellularLocation>
</comment>
<dbReference type="PATRIC" id="fig|679199.3.peg.1440"/>
<dbReference type="InterPro" id="IPR006139">
    <property type="entry name" value="D-isomer_2_OHA_DH_cat_dom"/>
</dbReference>
<evidence type="ECO:0000259" key="6">
    <source>
        <dbReference type="Pfam" id="PF00389"/>
    </source>
</evidence>
<feature type="binding site" evidence="5">
    <location>
        <position position="240"/>
    </location>
    <ligand>
        <name>NAD(+)</name>
        <dbReference type="ChEBI" id="CHEBI:57540"/>
    </ligand>
</feature>
<dbReference type="eggNOG" id="COG0111">
    <property type="taxonomic scope" value="Bacteria"/>
</dbReference>
<dbReference type="EMBL" id="ACZK01000023">
    <property type="protein sequence ID" value="EHG22501.1"/>
    <property type="molecule type" value="Genomic_DNA"/>
</dbReference>
<dbReference type="UniPathway" id="UPA00244">
    <property type="reaction ID" value="UER00310"/>
</dbReference>
<dbReference type="GO" id="GO:0033711">
    <property type="term" value="F:4-phosphoerythronate dehydrogenase activity"/>
    <property type="evidence" value="ECO:0007669"/>
    <property type="project" value="UniProtKB-EC"/>
</dbReference>
<keyword evidence="3 5" id="KW-0520">NAD</keyword>
<feature type="active site" description="Proton donor" evidence="5">
    <location>
        <position position="262"/>
    </location>
</feature>
<dbReference type="Gene3D" id="3.40.50.720">
    <property type="entry name" value="NAD(P)-binding Rossmann-like Domain"/>
    <property type="match status" value="2"/>
</dbReference>
<feature type="active site" evidence="5">
    <location>
        <position position="245"/>
    </location>
</feature>
<dbReference type="SUPFAM" id="SSF51735">
    <property type="entry name" value="NAD(P)-binding Rossmann-fold domains"/>
    <property type="match status" value="1"/>
</dbReference>
<dbReference type="PANTHER" id="PTHR42938:SF9">
    <property type="entry name" value="FORMATE DEHYDROGENASE 1"/>
    <property type="match status" value="1"/>
</dbReference>
<comment type="catalytic activity">
    <reaction evidence="5">
        <text>4-phospho-D-erythronate + NAD(+) = (R)-3-hydroxy-2-oxo-4-phosphooxybutanoate + NADH + H(+)</text>
        <dbReference type="Rhea" id="RHEA:18829"/>
        <dbReference type="ChEBI" id="CHEBI:15378"/>
        <dbReference type="ChEBI" id="CHEBI:57540"/>
        <dbReference type="ChEBI" id="CHEBI:57945"/>
        <dbReference type="ChEBI" id="CHEBI:58538"/>
        <dbReference type="ChEBI" id="CHEBI:58766"/>
        <dbReference type="EC" id="1.1.1.290"/>
    </reaction>
</comment>
<comment type="subunit">
    <text evidence="5">Homodimer.</text>
</comment>
<keyword evidence="4 5" id="KW-0664">Pyridoxine biosynthesis</keyword>
<dbReference type="InterPro" id="IPR029752">
    <property type="entry name" value="D-isomer_DH_CS1"/>
</dbReference>
<evidence type="ECO:0000313" key="9">
    <source>
        <dbReference type="Proteomes" id="UP000015993"/>
    </source>
</evidence>
<protein>
    <recommendedName>
        <fullName evidence="5">Erythronate-4-phosphate dehydrogenase</fullName>
        <ecNumber evidence="5">1.1.1.290</ecNumber>
    </recommendedName>
</protein>
<evidence type="ECO:0000256" key="1">
    <source>
        <dbReference type="ARBA" id="ARBA00022490"/>
    </source>
</evidence>
<reference evidence="8 9" key="1">
    <citation type="submission" date="2011-08" db="EMBL/GenBank/DDBJ databases">
        <title>The Genome Sequence of Prevotella sp. oral taxon 302 str. F0323.</title>
        <authorList>
            <consortium name="The Broad Institute Genome Sequencing Platform"/>
            <person name="Earl A."/>
            <person name="Ward D."/>
            <person name="Feldgarden M."/>
            <person name="Gevers D."/>
            <person name="Izard J."/>
            <person name="Blanton J.M."/>
            <person name="Baranova O.V."/>
            <person name="Tanner A.C."/>
            <person name="Dewhirst F.E."/>
            <person name="Young S.K."/>
            <person name="Zeng Q."/>
            <person name="Gargeya S."/>
            <person name="Fitzgerald M."/>
            <person name="Haas B."/>
            <person name="Abouelleil A."/>
            <person name="Alvarado L."/>
            <person name="Arachchi H.M."/>
            <person name="Berlin A."/>
            <person name="Brown A."/>
            <person name="Chapman S.B."/>
            <person name="Chen Z."/>
            <person name="Dunbar C."/>
            <person name="Freedman E."/>
            <person name="Gearin G."/>
            <person name="Gellesch M."/>
            <person name="Goldberg J."/>
            <person name="Griggs A."/>
            <person name="Gujja S."/>
            <person name="Heiman D."/>
            <person name="Howarth C."/>
            <person name="Larson L."/>
            <person name="Lui A."/>
            <person name="MacDonald P.J.P."/>
            <person name="Montmayeur A."/>
            <person name="Murphy C."/>
            <person name="Neiman D."/>
            <person name="Pearson M."/>
            <person name="Priest M."/>
            <person name="Roberts A."/>
            <person name="Saif S."/>
            <person name="Shea T."/>
            <person name="Shenoy N."/>
            <person name="Sisk P."/>
            <person name="Stolte C."/>
            <person name="Sykes S."/>
            <person name="Wortman J."/>
            <person name="Nusbaum C."/>
            <person name="Birren B."/>
        </authorList>
    </citation>
    <scope>NUCLEOTIDE SEQUENCE [LARGE SCALE GENOMIC DNA]</scope>
    <source>
        <strain evidence="8 9">F0323</strain>
    </source>
</reference>
<name>G5GCK5_9BACT</name>
<comment type="similarity">
    <text evidence="5">Belongs to the D-isomer specific 2-hydroxyacid dehydrogenase family. PdxB subfamily.</text>
</comment>
<dbReference type="GO" id="GO:0005737">
    <property type="term" value="C:cytoplasm"/>
    <property type="evidence" value="ECO:0007669"/>
    <property type="project" value="UniProtKB-SubCell"/>
</dbReference>
<gene>
    <name evidence="5" type="primary">pdxB</name>
    <name evidence="8" type="ORF">HMPREF9332_01306</name>
</gene>
<dbReference type="CDD" id="cd12158">
    <property type="entry name" value="ErythrP_dh"/>
    <property type="match status" value="1"/>
</dbReference>
<dbReference type="InterPro" id="IPR006140">
    <property type="entry name" value="D-isomer_DH_NAD-bd"/>
</dbReference>
<evidence type="ECO:0000256" key="3">
    <source>
        <dbReference type="ARBA" id="ARBA00023027"/>
    </source>
</evidence>
<dbReference type="AlphaFoldDB" id="G5GCK5"/>
<feature type="binding site" evidence="5">
    <location>
        <position position="265"/>
    </location>
    <ligand>
        <name>NAD(+)</name>
        <dbReference type="ChEBI" id="CHEBI:57540"/>
    </ligand>
</feature>
<organism evidence="8 9">
    <name type="scientific">Alloprevotella rava F0323</name>
    <dbReference type="NCBI Taxonomy" id="679199"/>
    <lineage>
        <taxon>Bacteria</taxon>
        <taxon>Pseudomonadati</taxon>
        <taxon>Bacteroidota</taxon>
        <taxon>Bacteroidia</taxon>
        <taxon>Bacteroidales</taxon>
        <taxon>Prevotellaceae</taxon>
        <taxon>Alloprevotella</taxon>
    </lineage>
</organism>